<evidence type="ECO:0000256" key="6">
    <source>
        <dbReference type="ARBA" id="ARBA00022737"/>
    </source>
</evidence>
<keyword evidence="13" id="KW-1185">Reference proteome</keyword>
<reference evidence="12" key="2">
    <citation type="submission" date="2025-09" db="UniProtKB">
        <authorList>
            <consortium name="Ensembl"/>
        </authorList>
    </citation>
    <scope>IDENTIFICATION</scope>
</reference>
<evidence type="ECO:0000256" key="3">
    <source>
        <dbReference type="ARBA" id="ARBA00022475"/>
    </source>
</evidence>
<feature type="compositionally biased region" description="Gly residues" evidence="11">
    <location>
        <begin position="532"/>
        <end position="543"/>
    </location>
</feature>
<evidence type="ECO:0000313" key="13">
    <source>
        <dbReference type="Proteomes" id="UP000472270"/>
    </source>
</evidence>
<comment type="subcellular location">
    <subcellularLocation>
        <location evidence="10">Cell membrane</location>
        <topology evidence="10">Peripheral membrane protein</topology>
    </subcellularLocation>
    <subcellularLocation>
        <location evidence="1 10">Endoplasmic reticulum membrane</location>
        <topology evidence="1">Single-pass type IV membrane protein</topology>
    </subcellularLocation>
</comment>
<gene>
    <name evidence="12" type="primary">LOC107714052</name>
</gene>
<dbReference type="PANTHER" id="PTHR23085">
    <property type="entry name" value="GH28348P"/>
    <property type="match status" value="1"/>
</dbReference>
<feature type="compositionally biased region" description="Acidic residues" evidence="11">
    <location>
        <begin position="279"/>
        <end position="289"/>
    </location>
</feature>
<evidence type="ECO:0000256" key="1">
    <source>
        <dbReference type="ARBA" id="ARBA00004163"/>
    </source>
</evidence>
<name>A0A673L1S2_9TELE</name>
<dbReference type="Ensembl" id="ENSSRHT00000074849.1">
    <property type="protein sequence ID" value="ENSSRHP00000072861.1"/>
    <property type="gene ID" value="ENSSRHG00000036226.1"/>
</dbReference>
<feature type="compositionally biased region" description="Low complexity" evidence="11">
    <location>
        <begin position="241"/>
        <end position="254"/>
    </location>
</feature>
<keyword evidence="9 10" id="KW-0472">Membrane</keyword>
<evidence type="ECO:0000256" key="9">
    <source>
        <dbReference type="ARBA" id="ARBA00023136"/>
    </source>
</evidence>
<protein>
    <recommendedName>
        <fullName evidence="10">Junctophilin</fullName>
    </recommendedName>
</protein>
<feature type="region of interest" description="Disordered" evidence="11">
    <location>
        <begin position="240"/>
        <end position="289"/>
    </location>
</feature>
<keyword evidence="4" id="KW-0597">Phosphoprotein</keyword>
<dbReference type="FunFam" id="2.20.110.10:FF:000012">
    <property type="entry name" value="Junctophilin"/>
    <property type="match status" value="1"/>
</dbReference>
<evidence type="ECO:0000256" key="11">
    <source>
        <dbReference type="SAM" id="MobiDB-lite"/>
    </source>
</evidence>
<feature type="compositionally biased region" description="Polar residues" evidence="11">
    <location>
        <begin position="259"/>
        <end position="275"/>
    </location>
</feature>
<dbReference type="GO" id="GO:0030314">
    <property type="term" value="C:junctional membrane complex"/>
    <property type="evidence" value="ECO:0007669"/>
    <property type="project" value="UniProtKB-UniRule"/>
</dbReference>
<feature type="compositionally biased region" description="Basic and acidic residues" evidence="11">
    <location>
        <begin position="616"/>
        <end position="629"/>
    </location>
</feature>
<dbReference type="GO" id="GO:0048167">
    <property type="term" value="P:regulation of synaptic plasticity"/>
    <property type="evidence" value="ECO:0007669"/>
    <property type="project" value="TreeGrafter"/>
</dbReference>
<evidence type="ECO:0000256" key="7">
    <source>
        <dbReference type="ARBA" id="ARBA00022824"/>
    </source>
</evidence>
<evidence type="ECO:0000313" key="12">
    <source>
        <dbReference type="Ensembl" id="ENSSRHP00000072861.1"/>
    </source>
</evidence>
<feature type="region of interest" description="Disordered" evidence="11">
    <location>
        <begin position="607"/>
        <end position="703"/>
    </location>
</feature>
<evidence type="ECO:0000256" key="5">
    <source>
        <dbReference type="ARBA" id="ARBA00022692"/>
    </source>
</evidence>
<dbReference type="GO" id="GO:0005886">
    <property type="term" value="C:plasma membrane"/>
    <property type="evidence" value="ECO:0007669"/>
    <property type="project" value="UniProtKB-SubCell"/>
</dbReference>
<dbReference type="PANTHER" id="PTHR23085:SF7">
    <property type="entry name" value="JUNCTOPHILIN-3"/>
    <property type="match status" value="1"/>
</dbReference>
<dbReference type="PIRSF" id="PIRSF037387">
    <property type="entry name" value="Junctophilin"/>
    <property type="match status" value="1"/>
</dbReference>
<dbReference type="GO" id="GO:0005789">
    <property type="term" value="C:endoplasmic reticulum membrane"/>
    <property type="evidence" value="ECO:0007669"/>
    <property type="project" value="UniProtKB-SubCell"/>
</dbReference>
<feature type="compositionally biased region" description="Low complexity" evidence="11">
    <location>
        <begin position="474"/>
        <end position="486"/>
    </location>
</feature>
<dbReference type="FunFam" id="2.20.110.10:FF:000003">
    <property type="entry name" value="Junctophilin"/>
    <property type="match status" value="1"/>
</dbReference>
<dbReference type="Proteomes" id="UP000472270">
    <property type="component" value="Unassembled WGS sequence"/>
</dbReference>
<proteinExistence type="inferred from homology"/>
<organism evidence="12 13">
    <name type="scientific">Sinocyclocheilus rhinocerous</name>
    <dbReference type="NCBI Taxonomy" id="307959"/>
    <lineage>
        <taxon>Eukaryota</taxon>
        <taxon>Metazoa</taxon>
        <taxon>Chordata</taxon>
        <taxon>Craniata</taxon>
        <taxon>Vertebrata</taxon>
        <taxon>Euteleostomi</taxon>
        <taxon>Actinopterygii</taxon>
        <taxon>Neopterygii</taxon>
        <taxon>Teleostei</taxon>
        <taxon>Ostariophysi</taxon>
        <taxon>Cypriniformes</taxon>
        <taxon>Cyprinidae</taxon>
        <taxon>Cyprininae</taxon>
        <taxon>Sinocyclocheilus</taxon>
    </lineage>
</organism>
<reference evidence="12" key="1">
    <citation type="submission" date="2025-08" db="UniProtKB">
        <authorList>
            <consortium name="Ensembl"/>
        </authorList>
    </citation>
    <scope>IDENTIFICATION</scope>
</reference>
<feature type="region of interest" description="Disordered" evidence="11">
    <location>
        <begin position="430"/>
        <end position="585"/>
    </location>
</feature>
<comment type="similarity">
    <text evidence="2 10">Belongs to the junctophilin family.</text>
</comment>
<dbReference type="FunFam" id="2.20.110.10:FF:000001">
    <property type="entry name" value="Junctophilin"/>
    <property type="match status" value="1"/>
</dbReference>
<dbReference type="SUPFAM" id="SSF82185">
    <property type="entry name" value="Histone H3 K4-specific methyltransferase SET7/9 N-terminal domain"/>
    <property type="match status" value="3"/>
</dbReference>
<feature type="compositionally biased region" description="Pro residues" evidence="11">
    <location>
        <begin position="487"/>
        <end position="496"/>
    </location>
</feature>
<evidence type="ECO:0000256" key="4">
    <source>
        <dbReference type="ARBA" id="ARBA00022553"/>
    </source>
</evidence>
<feature type="compositionally biased region" description="Basic and acidic residues" evidence="11">
    <location>
        <begin position="575"/>
        <end position="585"/>
    </location>
</feature>
<keyword evidence="7 10" id="KW-0256">Endoplasmic reticulum</keyword>
<dbReference type="AlphaFoldDB" id="A0A673L1S2"/>
<sequence>MSTGGRFNFDDGGSYCGGWEEGKAHGHGICTGPKGQGEYAGSWSHGFEVVGIYTWPSGNTYQGTWAQGKRHGIGVENKGKWVYKGEWTHGFKGRYGVRESTGTSGKYEGTWNNGLQDGYGTETYSDGGTYQGQWVGGMRHGYGVRQSVPYGMAAVIRSPLRTSINSLRSEHSNGTALLTGDRAPVAGVGGGGVLAAGSPAVSRGGFVLTAHSEAELLKNKKKGLFRRSLLSGLKLRKSESKSSLASQRSKQSSFRSEAGMSTVSSAASDINSTISLGEGEGELPVGEDDVDATTTESYAGEWKNDKRTGCGVSRRSDGLHYQGEWLGNKRHGYGCTTFHDGTKEEGKYKQNVLVSGKRKNLIPLRASKIREKVDRAVEAADKAADIAKQKSEIALSRTAHARGKADAAMTAAQKAQEECRLARITAKEFSPSFQHRGNSELECQRPKQQNSSENDVEVISSGTADSTELYMKGSTPPDLTPDLSPTPSRPSTPPRSPTTKSSHRTKNARFLRQTAVDEERGGTQEIQVLMEGRGGGGSGGGGEYLRANNHSSSNHKTQRERRPDGPSSSWTSQRVHGDSLAHSRLLEQDEEKLSNYEMEMRPLQPMDSHISQKPYGHGEEWHSHSESRGHTLQRRGKNRDRERVVQEASGPRDAQEGPAPDSVRKLDSLRVGEKLEARPLRRDLTLSPPQKSPPIALEHDDENQSQLKVNSVIQTRMTYFLQCSTKRQIRDSIHLQ</sequence>
<evidence type="ECO:0000256" key="8">
    <source>
        <dbReference type="ARBA" id="ARBA00022989"/>
    </source>
</evidence>
<keyword evidence="5" id="KW-0812">Transmembrane</keyword>
<dbReference type="Gene3D" id="2.20.110.10">
    <property type="entry name" value="Histone H3 K4-specific methyltransferase SET7/9 N-terminal domain"/>
    <property type="match status" value="4"/>
</dbReference>
<keyword evidence="6" id="KW-0677">Repeat</keyword>
<keyword evidence="3 10" id="KW-1003">Cell membrane</keyword>
<dbReference type="InterPro" id="IPR003409">
    <property type="entry name" value="MORN"/>
</dbReference>
<accession>A0A673L1S2</accession>
<feature type="compositionally biased region" description="Basic and acidic residues" evidence="11">
    <location>
        <begin position="662"/>
        <end position="684"/>
    </location>
</feature>
<dbReference type="Pfam" id="PF02493">
    <property type="entry name" value="MORN"/>
    <property type="match status" value="8"/>
</dbReference>
<comment type="function">
    <text evidence="10">Junctophilins contribute to the formation of junctional membrane complexes (JMCs) which link the plasma membrane with the endoplasmic or sarcoplasmic reticulum in excitable cells. Provides a structural foundation for functional cross-talk between the cell surface and intracellular calcium release channels.</text>
</comment>
<dbReference type="SMART" id="SM00698">
    <property type="entry name" value="MORN"/>
    <property type="match status" value="6"/>
</dbReference>
<keyword evidence="8" id="KW-1133">Transmembrane helix</keyword>
<evidence type="ECO:0000256" key="2">
    <source>
        <dbReference type="ARBA" id="ARBA00008599"/>
    </source>
</evidence>
<evidence type="ECO:0000256" key="10">
    <source>
        <dbReference type="PIRNR" id="PIRNR037387"/>
    </source>
</evidence>
<dbReference type="InterPro" id="IPR017191">
    <property type="entry name" value="Junctophilin"/>
</dbReference>